<protein>
    <recommendedName>
        <fullName evidence="5">Glutathione S-transferase</fullName>
    </recommendedName>
</protein>
<reference evidence="4" key="1">
    <citation type="submission" date="2015-11" db="EMBL/GenBank/DDBJ databases">
        <title>Complete genome sequence of a polyethylene glycol-degrading strain Sphingopyxis terrae strain 203-1 (NBRC 15098).</title>
        <authorList>
            <person name="Yoshiyuki O."/>
            <person name="Shouta N."/>
            <person name="Nagata Y."/>
            <person name="Numata M."/>
            <person name="Tsuchikane K."/>
            <person name="Hosoyama A."/>
            <person name="Yamazoe A."/>
            <person name="Tsuda M."/>
            <person name="Fujita N."/>
            <person name="Kawai F."/>
        </authorList>
    </citation>
    <scope>NUCLEOTIDE SEQUENCE [LARGE SCALE GENOMIC DNA]</scope>
    <source>
        <strain evidence="4">203-1</strain>
    </source>
</reference>
<organism evidence="3 4">
    <name type="scientific">Sphingopyxis terrae subsp. terrae NBRC 15098</name>
    <dbReference type="NCBI Taxonomy" id="1219058"/>
    <lineage>
        <taxon>Bacteria</taxon>
        <taxon>Pseudomonadati</taxon>
        <taxon>Pseudomonadota</taxon>
        <taxon>Alphaproteobacteria</taxon>
        <taxon>Sphingomonadales</taxon>
        <taxon>Sphingomonadaceae</taxon>
        <taxon>Sphingopyxis</taxon>
    </lineage>
</organism>
<sequence length="208" mass="22946">MICLYGSPLSGNAHKVRMALAFLGLAYEEETVDAERRQGDAFRALNPMAQIPVYAEGDFVLRDSQAILAYLAARHRPGDWDGHTAEERGAIAVWLSHAANEIFNGPALLRAEKLFGWTIDRSRARAVAMRILPVVDAHLAARTWLVGDRLTIADIAASPYLALAPDGGIDLDDWPHIRDWTRRIAALPGFPAMPGWPATNEWVREAAQ</sequence>
<evidence type="ECO:0000259" key="2">
    <source>
        <dbReference type="PROSITE" id="PS50405"/>
    </source>
</evidence>
<dbReference type="InterPro" id="IPR004045">
    <property type="entry name" value="Glutathione_S-Trfase_N"/>
</dbReference>
<dbReference type="AlphaFoldDB" id="A0A142VZ85"/>
<dbReference type="Gene3D" id="1.20.1050.10">
    <property type="match status" value="1"/>
</dbReference>
<dbReference type="SFLD" id="SFLDS00019">
    <property type="entry name" value="Glutathione_Transferase_(cytos"/>
    <property type="match status" value="1"/>
</dbReference>
<dbReference type="InterPro" id="IPR036282">
    <property type="entry name" value="Glutathione-S-Trfase_C_sf"/>
</dbReference>
<dbReference type="EMBL" id="CP013342">
    <property type="protein sequence ID" value="AMU95032.1"/>
    <property type="molecule type" value="Genomic_DNA"/>
</dbReference>
<name>A0A142VZ85_9SPHN</name>
<dbReference type="InterPro" id="IPR010987">
    <property type="entry name" value="Glutathione-S-Trfase_C-like"/>
</dbReference>
<dbReference type="PROSITE" id="PS50405">
    <property type="entry name" value="GST_CTER"/>
    <property type="match status" value="1"/>
</dbReference>
<dbReference type="SFLD" id="SFLDG00358">
    <property type="entry name" value="Main_(cytGST)"/>
    <property type="match status" value="1"/>
</dbReference>
<dbReference type="Gene3D" id="3.40.30.10">
    <property type="entry name" value="Glutaredoxin"/>
    <property type="match status" value="1"/>
</dbReference>
<feature type="domain" description="GST N-terminal" evidence="1">
    <location>
        <begin position="1"/>
        <end position="79"/>
    </location>
</feature>
<dbReference type="InterPro" id="IPR040079">
    <property type="entry name" value="Glutathione_S-Trfase"/>
</dbReference>
<feature type="domain" description="GST C-terminal" evidence="2">
    <location>
        <begin position="84"/>
        <end position="208"/>
    </location>
</feature>
<dbReference type="PROSITE" id="PS50404">
    <property type="entry name" value="GST_NTER"/>
    <property type="match status" value="1"/>
</dbReference>
<reference evidence="3 4" key="2">
    <citation type="journal article" date="2016" name="Genome Announc.">
        <title>Complete Genome Sequence of Sphingopyxis terrae Strain 203-1 (NBRC 111660), a Polyethylene Glycol Degrader.</title>
        <authorList>
            <person name="Ohtsubo Y."/>
            <person name="Nonoyama S."/>
            <person name="Nagata Y."/>
            <person name="Numata M."/>
            <person name="Tsuchikane K."/>
            <person name="Hosoyama A."/>
            <person name="Yamazoe A."/>
            <person name="Tsuda M."/>
            <person name="Fujita N."/>
            <person name="Kawai F."/>
        </authorList>
    </citation>
    <scope>NUCLEOTIDE SEQUENCE [LARGE SCALE GENOMIC DNA]</scope>
    <source>
        <strain evidence="3 4">203-1</strain>
    </source>
</reference>
<evidence type="ECO:0000313" key="4">
    <source>
        <dbReference type="Proteomes" id="UP000076234"/>
    </source>
</evidence>
<accession>A0A142VZ85</accession>
<dbReference type="Pfam" id="PF13417">
    <property type="entry name" value="GST_N_3"/>
    <property type="match status" value="1"/>
</dbReference>
<dbReference type="STRING" id="1219058.AOA14_10485"/>
<dbReference type="KEGG" id="ster:AOA14_10485"/>
<dbReference type="SUPFAM" id="SSF47616">
    <property type="entry name" value="GST C-terminal domain-like"/>
    <property type="match status" value="1"/>
</dbReference>
<dbReference type="PANTHER" id="PTHR44051:SF8">
    <property type="entry name" value="GLUTATHIONE S-TRANSFERASE GSTA"/>
    <property type="match status" value="1"/>
</dbReference>
<dbReference type="Pfam" id="PF00043">
    <property type="entry name" value="GST_C"/>
    <property type="match status" value="1"/>
</dbReference>
<gene>
    <name evidence="3" type="ORF">AOA14_10485</name>
</gene>
<dbReference type="SUPFAM" id="SSF52833">
    <property type="entry name" value="Thioredoxin-like"/>
    <property type="match status" value="1"/>
</dbReference>
<dbReference type="InterPro" id="IPR036249">
    <property type="entry name" value="Thioredoxin-like_sf"/>
</dbReference>
<evidence type="ECO:0000313" key="3">
    <source>
        <dbReference type="EMBL" id="AMU95032.1"/>
    </source>
</evidence>
<dbReference type="Proteomes" id="UP000076234">
    <property type="component" value="Chromosome"/>
</dbReference>
<evidence type="ECO:0008006" key="5">
    <source>
        <dbReference type="Google" id="ProtNLM"/>
    </source>
</evidence>
<proteinExistence type="predicted"/>
<evidence type="ECO:0000259" key="1">
    <source>
        <dbReference type="PROSITE" id="PS50404"/>
    </source>
</evidence>
<dbReference type="InterPro" id="IPR004046">
    <property type="entry name" value="GST_C"/>
</dbReference>
<dbReference type="PANTHER" id="PTHR44051">
    <property type="entry name" value="GLUTATHIONE S-TRANSFERASE-RELATED"/>
    <property type="match status" value="1"/>
</dbReference>